<comment type="caution">
    <text evidence="2">The sequence shown here is derived from an EMBL/GenBank/DDBJ whole genome shotgun (WGS) entry which is preliminary data.</text>
</comment>
<evidence type="ECO:0000313" key="3">
    <source>
        <dbReference type="Proteomes" id="UP000645462"/>
    </source>
</evidence>
<proteinExistence type="predicted"/>
<name>A0ABQ1LFN4_9RHOB</name>
<evidence type="ECO:0000313" key="2">
    <source>
        <dbReference type="EMBL" id="GGC22758.1"/>
    </source>
</evidence>
<feature type="transmembrane region" description="Helical" evidence="1">
    <location>
        <begin position="38"/>
        <end position="62"/>
    </location>
</feature>
<protein>
    <submittedName>
        <fullName evidence="2">Uncharacterized protein</fullName>
    </submittedName>
</protein>
<dbReference type="Proteomes" id="UP000645462">
    <property type="component" value="Unassembled WGS sequence"/>
</dbReference>
<keyword evidence="1" id="KW-0472">Membrane</keyword>
<evidence type="ECO:0000256" key="1">
    <source>
        <dbReference type="SAM" id="Phobius"/>
    </source>
</evidence>
<sequence length="63" mass="6914">MSVIRHPNDFARSQTIAPIAHRSASTAPIHAPALPSGWWIIPMATLGMAMWYWIITGLFALIG</sequence>
<keyword evidence="1" id="KW-0812">Transmembrane</keyword>
<organism evidence="2 3">
    <name type="scientific">Marivita lacus</name>
    <dbReference type="NCBI Taxonomy" id="1323742"/>
    <lineage>
        <taxon>Bacteria</taxon>
        <taxon>Pseudomonadati</taxon>
        <taxon>Pseudomonadota</taxon>
        <taxon>Alphaproteobacteria</taxon>
        <taxon>Rhodobacterales</taxon>
        <taxon>Roseobacteraceae</taxon>
        <taxon>Marivita</taxon>
    </lineage>
</organism>
<keyword evidence="3" id="KW-1185">Reference proteome</keyword>
<keyword evidence="1" id="KW-1133">Transmembrane helix</keyword>
<dbReference type="RefSeq" id="WP_188484272.1">
    <property type="nucleotide sequence ID" value="NZ_BMFC01000023.1"/>
</dbReference>
<gene>
    <name evidence="2" type="ORF">GCM10011363_44140</name>
</gene>
<accession>A0ABQ1LFN4</accession>
<dbReference type="EMBL" id="BMFC01000023">
    <property type="protein sequence ID" value="GGC22758.1"/>
    <property type="molecule type" value="Genomic_DNA"/>
</dbReference>
<reference evidence="3" key="1">
    <citation type="journal article" date="2019" name="Int. J. Syst. Evol. Microbiol.">
        <title>The Global Catalogue of Microorganisms (GCM) 10K type strain sequencing project: providing services to taxonomists for standard genome sequencing and annotation.</title>
        <authorList>
            <consortium name="The Broad Institute Genomics Platform"/>
            <consortium name="The Broad Institute Genome Sequencing Center for Infectious Disease"/>
            <person name="Wu L."/>
            <person name="Ma J."/>
        </authorList>
    </citation>
    <scope>NUCLEOTIDE SEQUENCE [LARGE SCALE GENOMIC DNA]</scope>
    <source>
        <strain evidence="3">CGMCC 1.12478</strain>
    </source>
</reference>